<evidence type="ECO:0000313" key="8">
    <source>
        <dbReference type="EMBL" id="WHY53328.1"/>
    </source>
</evidence>
<evidence type="ECO:0000256" key="6">
    <source>
        <dbReference type="RuleBase" id="RU366058"/>
    </source>
</evidence>
<evidence type="ECO:0000256" key="1">
    <source>
        <dbReference type="ARBA" id="ARBA00004651"/>
    </source>
</evidence>
<feature type="transmembrane region" description="Helical" evidence="6">
    <location>
        <begin position="98"/>
        <end position="121"/>
    </location>
</feature>
<dbReference type="RefSeq" id="WP_283871679.1">
    <property type="nucleotide sequence ID" value="NZ_CP126101.1"/>
</dbReference>
<evidence type="ECO:0000256" key="4">
    <source>
        <dbReference type="ARBA" id="ARBA00022989"/>
    </source>
</evidence>
<organism evidence="8 9">
    <name type="scientific">Lysinibacillus pakistanensis</name>
    <dbReference type="NCBI Taxonomy" id="759811"/>
    <lineage>
        <taxon>Bacteria</taxon>
        <taxon>Bacillati</taxon>
        <taxon>Bacillota</taxon>
        <taxon>Bacilli</taxon>
        <taxon>Bacillales</taxon>
        <taxon>Bacillaceae</taxon>
        <taxon>Lysinibacillus</taxon>
    </lineage>
</organism>
<protein>
    <recommendedName>
        <fullName evidence="6">TVP38/TMEM64 family membrane protein</fullName>
    </recommendedName>
</protein>
<reference evidence="8" key="1">
    <citation type="submission" date="2023-05" db="EMBL/GenBank/DDBJ databases">
        <title>Comparative genomics of Bacillaceae isolates and their secondary metabolite potential.</title>
        <authorList>
            <person name="Song L."/>
            <person name="Nielsen L.J."/>
            <person name="Mohite O."/>
            <person name="Xu X."/>
            <person name="Weber T."/>
            <person name="Kovacs A.T."/>
        </authorList>
    </citation>
    <scope>NUCLEOTIDE SEQUENCE</scope>
    <source>
        <strain evidence="8">LY1</strain>
    </source>
</reference>
<feature type="transmembrane region" description="Helical" evidence="6">
    <location>
        <begin position="12"/>
        <end position="36"/>
    </location>
</feature>
<dbReference type="GO" id="GO:0005886">
    <property type="term" value="C:plasma membrane"/>
    <property type="evidence" value="ECO:0007669"/>
    <property type="project" value="UniProtKB-SubCell"/>
</dbReference>
<dbReference type="PANTHER" id="PTHR12677">
    <property type="entry name" value="GOLGI APPARATUS MEMBRANE PROTEIN TVP38-RELATED"/>
    <property type="match status" value="1"/>
</dbReference>
<dbReference type="EMBL" id="CP126101">
    <property type="protein sequence ID" value="WHY53328.1"/>
    <property type="molecule type" value="Genomic_DNA"/>
</dbReference>
<proteinExistence type="inferred from homology"/>
<dbReference type="Pfam" id="PF09335">
    <property type="entry name" value="VTT_dom"/>
    <property type="match status" value="1"/>
</dbReference>
<comment type="similarity">
    <text evidence="6">Belongs to the TVP38/TMEM64 family.</text>
</comment>
<keyword evidence="3 6" id="KW-0812">Transmembrane</keyword>
<gene>
    <name evidence="8" type="ORF">QNH24_08850</name>
</gene>
<dbReference type="InterPro" id="IPR015414">
    <property type="entry name" value="TMEM64"/>
</dbReference>
<feature type="transmembrane region" description="Helical" evidence="6">
    <location>
        <begin position="157"/>
        <end position="176"/>
    </location>
</feature>
<feature type="domain" description="VTT" evidence="7">
    <location>
        <begin position="33"/>
        <end position="146"/>
    </location>
</feature>
<feature type="transmembrane region" description="Helical" evidence="6">
    <location>
        <begin position="48"/>
        <end position="70"/>
    </location>
</feature>
<comment type="caution">
    <text evidence="6">Lacks conserved residue(s) required for the propagation of feature annotation.</text>
</comment>
<evidence type="ECO:0000313" key="9">
    <source>
        <dbReference type="Proteomes" id="UP001178322"/>
    </source>
</evidence>
<keyword evidence="4 6" id="KW-1133">Transmembrane helix</keyword>
<keyword evidence="5 6" id="KW-0472">Membrane</keyword>
<evidence type="ECO:0000256" key="3">
    <source>
        <dbReference type="ARBA" id="ARBA00022692"/>
    </source>
</evidence>
<comment type="subcellular location">
    <subcellularLocation>
        <location evidence="1 6">Cell membrane</location>
        <topology evidence="1 6">Multi-pass membrane protein</topology>
    </subcellularLocation>
</comment>
<evidence type="ECO:0000256" key="2">
    <source>
        <dbReference type="ARBA" id="ARBA00022475"/>
    </source>
</evidence>
<keyword evidence="2 6" id="KW-1003">Cell membrane</keyword>
<accession>A0AAX3X2P6</accession>
<evidence type="ECO:0000259" key="7">
    <source>
        <dbReference type="Pfam" id="PF09335"/>
    </source>
</evidence>
<dbReference type="AlphaFoldDB" id="A0AAX3X2P6"/>
<evidence type="ECO:0000256" key="5">
    <source>
        <dbReference type="ARBA" id="ARBA00023136"/>
    </source>
</evidence>
<dbReference type="Proteomes" id="UP001178322">
    <property type="component" value="Chromosome"/>
</dbReference>
<dbReference type="InterPro" id="IPR032816">
    <property type="entry name" value="VTT_dom"/>
</dbReference>
<dbReference type="PANTHER" id="PTHR12677:SF55">
    <property type="entry name" value="UNDECAPRENYL PHOSPHATE TRANSPORTER SAOUHSC_00901-RELATED"/>
    <property type="match status" value="1"/>
</dbReference>
<sequence>MKETTLQIFEHAGFFAILISLSVNIVISIIGVFPSVFITAANLAFFGFYHGLIVSIIGEGLGAVISFVLYRKGLKIWRLKDFQHPVMLKLKHLEGSKAFWIILCLRILPFIPSGAITLGSAFSKVSIGLFAIASTLGKIPSLIMEAGAVFGFMQVDLQWKIVIIVVFVIISIWTGGVRGKKTTDR</sequence>
<name>A0AAX3X2P6_9BACI</name>